<feature type="transmembrane region" description="Helical" evidence="2">
    <location>
        <begin position="35"/>
        <end position="55"/>
    </location>
</feature>
<evidence type="ECO:0000256" key="1">
    <source>
        <dbReference type="SAM" id="MobiDB-lite"/>
    </source>
</evidence>
<reference evidence="3 4" key="1">
    <citation type="submission" date="2024-01" db="EMBL/GenBank/DDBJ databases">
        <title>The complete chloroplast genome sequence of Lithospermum erythrorhizon: insights into the phylogenetic relationship among Boraginaceae species and the maternal lineages of purple gromwells.</title>
        <authorList>
            <person name="Okada T."/>
            <person name="Watanabe K."/>
        </authorList>
    </citation>
    <scope>NUCLEOTIDE SEQUENCE [LARGE SCALE GENOMIC DNA]</scope>
</reference>
<evidence type="ECO:0000256" key="2">
    <source>
        <dbReference type="SAM" id="Phobius"/>
    </source>
</evidence>
<keyword evidence="2" id="KW-0472">Membrane</keyword>
<accession>A0AAV3RTI5</accession>
<feature type="region of interest" description="Disordered" evidence="1">
    <location>
        <begin position="1"/>
        <end position="23"/>
    </location>
</feature>
<feature type="compositionally biased region" description="Low complexity" evidence="1">
    <location>
        <begin position="11"/>
        <end position="23"/>
    </location>
</feature>
<evidence type="ECO:0000313" key="4">
    <source>
        <dbReference type="Proteomes" id="UP001454036"/>
    </source>
</evidence>
<comment type="caution">
    <text evidence="3">The sequence shown here is derived from an EMBL/GenBank/DDBJ whole genome shotgun (WGS) entry which is preliminary data.</text>
</comment>
<dbReference type="AlphaFoldDB" id="A0AAV3RTI5"/>
<keyword evidence="2" id="KW-0812">Transmembrane</keyword>
<name>A0AAV3RTI5_LITER</name>
<dbReference type="Proteomes" id="UP001454036">
    <property type="component" value="Unassembled WGS sequence"/>
</dbReference>
<organism evidence="3 4">
    <name type="scientific">Lithospermum erythrorhizon</name>
    <name type="common">Purple gromwell</name>
    <name type="synonym">Lithospermum officinale var. erythrorhizon</name>
    <dbReference type="NCBI Taxonomy" id="34254"/>
    <lineage>
        <taxon>Eukaryota</taxon>
        <taxon>Viridiplantae</taxon>
        <taxon>Streptophyta</taxon>
        <taxon>Embryophyta</taxon>
        <taxon>Tracheophyta</taxon>
        <taxon>Spermatophyta</taxon>
        <taxon>Magnoliopsida</taxon>
        <taxon>eudicotyledons</taxon>
        <taxon>Gunneridae</taxon>
        <taxon>Pentapetalae</taxon>
        <taxon>asterids</taxon>
        <taxon>lamiids</taxon>
        <taxon>Boraginales</taxon>
        <taxon>Boraginaceae</taxon>
        <taxon>Boraginoideae</taxon>
        <taxon>Lithospermeae</taxon>
        <taxon>Lithospermum</taxon>
    </lineage>
</organism>
<keyword evidence="4" id="KW-1185">Reference proteome</keyword>
<dbReference type="EMBL" id="BAABME010028900">
    <property type="protein sequence ID" value="GAA0182889.1"/>
    <property type="molecule type" value="Genomic_DNA"/>
</dbReference>
<evidence type="ECO:0000313" key="3">
    <source>
        <dbReference type="EMBL" id="GAA0182889.1"/>
    </source>
</evidence>
<gene>
    <name evidence="3" type="ORF">LIER_42318</name>
</gene>
<sequence>MENTPLLDYENGTNGLNDNNTTSTNSGFILSRKRVVFLITGLLIVALVVVAYVCLSANGKVDPPNDVPLCASNEASKAVAGGDLLYRRRVPRGVLEGFSPKSNDPLRRMYMLHVYGQGIC</sequence>
<proteinExistence type="predicted"/>
<protein>
    <submittedName>
        <fullName evidence="3">Uncharacterized protein</fullName>
    </submittedName>
</protein>
<keyword evidence="2" id="KW-1133">Transmembrane helix</keyword>